<accession>A0A2J6XC57</accession>
<reference evidence="1 2" key="1">
    <citation type="submission" date="2018-01" db="EMBL/GenBank/DDBJ databases">
        <title>Metagenomic assembled genomes from two thermal pools in the Uzon Caldera, Kamchatka, Russia.</title>
        <authorList>
            <person name="Wilkins L."/>
            <person name="Ettinger C."/>
        </authorList>
    </citation>
    <scope>NUCLEOTIDE SEQUENCE [LARGE SCALE GENOMIC DNA]</scope>
    <source>
        <strain evidence="1">ZAV-02</strain>
    </source>
</reference>
<evidence type="ECO:0000313" key="2">
    <source>
        <dbReference type="Proteomes" id="UP000243376"/>
    </source>
</evidence>
<name>A0A2J6XC57_9CHLR</name>
<gene>
    <name evidence="1" type="ORF">C0184_02530</name>
</gene>
<protein>
    <submittedName>
        <fullName evidence="1">Uncharacterized protein</fullName>
    </submittedName>
</protein>
<dbReference type="Proteomes" id="UP000243376">
    <property type="component" value="Unassembled WGS sequence"/>
</dbReference>
<dbReference type="EMBL" id="PNIQ01000173">
    <property type="protein sequence ID" value="PMP85311.1"/>
    <property type="molecule type" value="Genomic_DNA"/>
</dbReference>
<comment type="caution">
    <text evidence="1">The sequence shown here is derived from an EMBL/GenBank/DDBJ whole genome shotgun (WGS) entry which is preliminary data.</text>
</comment>
<proteinExistence type="predicted"/>
<sequence>MSTDPLPEQAEVIGPLVFVPNPDYPYPFPVPRPPRFWMEETTGRLAAAVEHYMQGEPLTADELEVIKIYLTQYLERAVIEGSADRKRLLSRIPRLRTTRDIERFADELSEVGVEPF</sequence>
<dbReference type="AlphaFoldDB" id="A0A2J6XC57"/>
<organism evidence="1 2">
    <name type="scientific">Chloroflexus aggregans</name>
    <dbReference type="NCBI Taxonomy" id="152260"/>
    <lineage>
        <taxon>Bacteria</taxon>
        <taxon>Bacillati</taxon>
        <taxon>Chloroflexota</taxon>
        <taxon>Chloroflexia</taxon>
        <taxon>Chloroflexales</taxon>
        <taxon>Chloroflexineae</taxon>
        <taxon>Chloroflexaceae</taxon>
        <taxon>Chloroflexus</taxon>
    </lineage>
</organism>
<evidence type="ECO:0000313" key="1">
    <source>
        <dbReference type="EMBL" id="PMP85311.1"/>
    </source>
</evidence>